<dbReference type="AlphaFoldDB" id="A0A3G2L3A5"/>
<name>A0A3G2L3A5_9FLAO</name>
<dbReference type="EMBL" id="CP032050">
    <property type="protein sequence ID" value="AYN66666.1"/>
    <property type="molecule type" value="Genomic_DNA"/>
</dbReference>
<dbReference type="InterPro" id="IPR001296">
    <property type="entry name" value="Glyco_trans_1"/>
</dbReference>
<dbReference type="Pfam" id="PF13439">
    <property type="entry name" value="Glyco_transf_4"/>
    <property type="match status" value="1"/>
</dbReference>
<accession>A0A3G2L3A5</accession>
<dbReference type="GO" id="GO:0009103">
    <property type="term" value="P:lipopolysaccharide biosynthetic process"/>
    <property type="evidence" value="ECO:0007669"/>
    <property type="project" value="TreeGrafter"/>
</dbReference>
<evidence type="ECO:0000313" key="5">
    <source>
        <dbReference type="Proteomes" id="UP000276309"/>
    </source>
</evidence>
<dbReference type="InterPro" id="IPR028098">
    <property type="entry name" value="Glyco_trans_4-like_N"/>
</dbReference>
<dbReference type="RefSeq" id="WP_121847718.1">
    <property type="nucleotide sequence ID" value="NZ_CP032050.1"/>
</dbReference>
<feature type="domain" description="Glycosyltransferase subfamily 4-like N-terminal" evidence="3">
    <location>
        <begin position="39"/>
        <end position="150"/>
    </location>
</feature>
<dbReference type="CDD" id="cd03809">
    <property type="entry name" value="GT4_MtfB-like"/>
    <property type="match status" value="1"/>
</dbReference>
<dbReference type="GO" id="GO:0016757">
    <property type="term" value="F:glycosyltransferase activity"/>
    <property type="evidence" value="ECO:0007669"/>
    <property type="project" value="InterPro"/>
</dbReference>
<dbReference type="Proteomes" id="UP000276309">
    <property type="component" value="Chromosome"/>
</dbReference>
<evidence type="ECO:0000313" key="4">
    <source>
        <dbReference type="EMBL" id="AYN66666.1"/>
    </source>
</evidence>
<feature type="domain" description="Glycosyl transferase family 1" evidence="2">
    <location>
        <begin position="154"/>
        <end position="300"/>
    </location>
</feature>
<keyword evidence="5" id="KW-1185">Reference proteome</keyword>
<dbReference type="KEGG" id="emar:D1013_04345"/>
<keyword evidence="1 4" id="KW-0808">Transferase</keyword>
<reference evidence="4 5" key="1">
    <citation type="submission" date="2018-08" db="EMBL/GenBank/DDBJ databases">
        <title>The reduced genetic potential of extracellular carbohydrate catabolism in Euzebyella marina RN62, a Flavobacteriia bacterium isolated from the hadal water.</title>
        <authorList>
            <person name="Xue C."/>
        </authorList>
    </citation>
    <scope>NUCLEOTIDE SEQUENCE [LARGE SCALE GENOMIC DNA]</scope>
    <source>
        <strain evidence="4 5">RN62</strain>
    </source>
</reference>
<dbReference type="SUPFAM" id="SSF53756">
    <property type="entry name" value="UDP-Glycosyltransferase/glycogen phosphorylase"/>
    <property type="match status" value="1"/>
</dbReference>
<dbReference type="OrthoDB" id="798298at2"/>
<dbReference type="Gene3D" id="3.40.50.2000">
    <property type="entry name" value="Glycogen Phosphorylase B"/>
    <property type="match status" value="2"/>
</dbReference>
<protein>
    <submittedName>
        <fullName evidence="4">Glycosyltransferase</fullName>
    </submittedName>
</protein>
<organism evidence="4 5">
    <name type="scientific">Euzebyella marina</name>
    <dbReference type="NCBI Taxonomy" id="1761453"/>
    <lineage>
        <taxon>Bacteria</taxon>
        <taxon>Pseudomonadati</taxon>
        <taxon>Bacteroidota</taxon>
        <taxon>Flavobacteriia</taxon>
        <taxon>Flavobacteriales</taxon>
        <taxon>Flavobacteriaceae</taxon>
        <taxon>Euzebyella</taxon>
    </lineage>
</organism>
<evidence type="ECO:0000256" key="1">
    <source>
        <dbReference type="ARBA" id="ARBA00022679"/>
    </source>
</evidence>
<dbReference type="PANTHER" id="PTHR46401:SF2">
    <property type="entry name" value="GLYCOSYLTRANSFERASE WBBK-RELATED"/>
    <property type="match status" value="1"/>
</dbReference>
<evidence type="ECO:0000259" key="3">
    <source>
        <dbReference type="Pfam" id="PF13439"/>
    </source>
</evidence>
<sequence length="330" mass="37719">MRLTYIFRHPNVGYSIQRVFQTIIQGIKENNEMNVSEFFLPNPRSDIKSILKNGRALKKSSSKNIHITGDAHYLLYFLKKNSSIITVHDIMYLSYLSGLKRVVWKILYVVSLKRAKKIIFISDFAKNQVLKEVFLPGEKFTIIPNPIPPEFAHHPKNFDKKNPTILHINGHLERKNLGRTIEAIQNLKCRLRIIGKLSSANINLLNKYNISYSVAQNLTNEEVINEYINCDIVNFPSLLEGFGMPIIEGQAIGRPVVTSNIPPMKDVAGEGGLTVDPKSVLEIREAYKNLIENDEFRNKVVTDGLINVERFKLGRIAQQYQSVYNECFIS</sequence>
<dbReference type="PANTHER" id="PTHR46401">
    <property type="entry name" value="GLYCOSYLTRANSFERASE WBBK-RELATED"/>
    <property type="match status" value="1"/>
</dbReference>
<dbReference type="Pfam" id="PF00534">
    <property type="entry name" value="Glycos_transf_1"/>
    <property type="match status" value="1"/>
</dbReference>
<gene>
    <name evidence="4" type="ORF">D1013_04345</name>
</gene>
<evidence type="ECO:0000259" key="2">
    <source>
        <dbReference type="Pfam" id="PF00534"/>
    </source>
</evidence>
<proteinExistence type="predicted"/>